<proteinExistence type="predicted"/>
<evidence type="ECO:0000313" key="1">
    <source>
        <dbReference type="EMBL" id="MFD2214437.1"/>
    </source>
</evidence>
<dbReference type="RefSeq" id="WP_176551220.1">
    <property type="nucleotide sequence ID" value="NZ_CP095550.1"/>
</dbReference>
<reference evidence="2" key="1">
    <citation type="journal article" date="2019" name="Int. J. Syst. Evol. Microbiol.">
        <title>The Global Catalogue of Microorganisms (GCM) 10K type strain sequencing project: providing services to taxonomists for standard genome sequencing and annotation.</title>
        <authorList>
            <consortium name="The Broad Institute Genomics Platform"/>
            <consortium name="The Broad Institute Genome Sequencing Center for Infectious Disease"/>
            <person name="Wu L."/>
            <person name="Ma J."/>
        </authorList>
    </citation>
    <scope>NUCLEOTIDE SEQUENCE [LARGE SCALE GENOMIC DNA]</scope>
    <source>
        <strain evidence="2">CGMCC 1.15474</strain>
    </source>
</reference>
<organism evidence="1 2">
    <name type="scientific">Metabacillus endolithicus</name>
    <dbReference type="NCBI Taxonomy" id="1535204"/>
    <lineage>
        <taxon>Bacteria</taxon>
        <taxon>Bacillati</taxon>
        <taxon>Bacillota</taxon>
        <taxon>Bacilli</taxon>
        <taxon>Bacillales</taxon>
        <taxon>Bacillaceae</taxon>
        <taxon>Metabacillus</taxon>
    </lineage>
</organism>
<dbReference type="EMBL" id="JBHUIK010000002">
    <property type="protein sequence ID" value="MFD2214437.1"/>
    <property type="molecule type" value="Genomic_DNA"/>
</dbReference>
<keyword evidence="2" id="KW-1185">Reference proteome</keyword>
<evidence type="ECO:0000313" key="2">
    <source>
        <dbReference type="Proteomes" id="UP001597318"/>
    </source>
</evidence>
<protein>
    <submittedName>
        <fullName evidence="1">Uncharacterized protein</fullName>
    </submittedName>
</protein>
<name>A0ABW5BX54_9BACI</name>
<gene>
    <name evidence="1" type="ORF">ACFSKK_12160</name>
</gene>
<sequence>MNKHEVKEVVQEFKQQINAALEGENQSEDIKAAVYEMLKALNVQLP</sequence>
<dbReference type="Proteomes" id="UP001597318">
    <property type="component" value="Unassembled WGS sequence"/>
</dbReference>
<accession>A0ABW5BX54</accession>
<comment type="caution">
    <text evidence="1">The sequence shown here is derived from an EMBL/GenBank/DDBJ whole genome shotgun (WGS) entry which is preliminary data.</text>
</comment>